<keyword evidence="3" id="KW-1185">Reference proteome</keyword>
<dbReference type="InterPro" id="IPR004244">
    <property type="entry name" value="Transposase_22"/>
</dbReference>
<evidence type="ECO:0000313" key="3">
    <source>
        <dbReference type="Proteomes" id="UP001295444"/>
    </source>
</evidence>
<protein>
    <submittedName>
        <fullName evidence="2">Uncharacterized protein</fullName>
    </submittedName>
</protein>
<dbReference type="Proteomes" id="UP001295444">
    <property type="component" value="Chromosome 01"/>
</dbReference>
<proteinExistence type="inferred from homology"/>
<dbReference type="PANTHER" id="PTHR11505">
    <property type="entry name" value="L1 TRANSPOSABLE ELEMENT-RELATED"/>
    <property type="match status" value="1"/>
</dbReference>
<accession>A0AAD1VN34</accession>
<gene>
    <name evidence="2" type="ORF">PECUL_23A049554</name>
</gene>
<reference evidence="2" key="1">
    <citation type="submission" date="2022-03" db="EMBL/GenBank/DDBJ databases">
        <authorList>
            <person name="Alioto T."/>
            <person name="Alioto T."/>
            <person name="Gomez Garrido J."/>
        </authorList>
    </citation>
    <scope>NUCLEOTIDE SEQUENCE</scope>
</reference>
<dbReference type="EMBL" id="OW240912">
    <property type="protein sequence ID" value="CAH2221460.1"/>
    <property type="molecule type" value="Genomic_DNA"/>
</dbReference>
<sequence length="211" mass="24368">MLQELRTSMKADFQTEVTDIRKEMLEVGACVNALEVKADELCLANDAMMEKICRMEVDLEDRSRCNNIHVRGVPETIPSEELPNYLQQLFRAIQPSLEPADLMDRAQRVPKPKNLAQDVPRDIVTRLHYYSSKEAILTAQRKALTMPPSYDGISLYTDLSPTTMSRRRDFINITKCLCNHKLLIWRMRSLTKLEDPAHGMDKIRACFLRSR</sequence>
<evidence type="ECO:0000256" key="1">
    <source>
        <dbReference type="ARBA" id="ARBA00061640"/>
    </source>
</evidence>
<dbReference type="FunFam" id="3.30.70.1820:FF:000002">
    <property type="entry name" value="LINE-1 retrotransposable element ORF1 protein"/>
    <property type="match status" value="1"/>
</dbReference>
<dbReference type="AlphaFoldDB" id="A0AAD1VN34"/>
<name>A0AAD1VN34_PELCU</name>
<dbReference type="Gene3D" id="3.30.70.1820">
    <property type="entry name" value="L1 transposable element, RRM domain"/>
    <property type="match status" value="1"/>
</dbReference>
<organism evidence="2 3">
    <name type="scientific">Pelobates cultripes</name>
    <name type="common">Western spadefoot toad</name>
    <dbReference type="NCBI Taxonomy" id="61616"/>
    <lineage>
        <taxon>Eukaryota</taxon>
        <taxon>Metazoa</taxon>
        <taxon>Chordata</taxon>
        <taxon>Craniata</taxon>
        <taxon>Vertebrata</taxon>
        <taxon>Euteleostomi</taxon>
        <taxon>Amphibia</taxon>
        <taxon>Batrachia</taxon>
        <taxon>Anura</taxon>
        <taxon>Pelobatoidea</taxon>
        <taxon>Pelobatidae</taxon>
        <taxon>Pelobates</taxon>
    </lineage>
</organism>
<comment type="similarity">
    <text evidence="1">Belongs to the transposase 22 family.</text>
</comment>
<evidence type="ECO:0000313" key="2">
    <source>
        <dbReference type="EMBL" id="CAH2221460.1"/>
    </source>
</evidence>